<reference evidence="7 8" key="1">
    <citation type="submission" date="2019-08" db="EMBL/GenBank/DDBJ databases">
        <title>Draft genome of C. urealyticum strain VH4248.</title>
        <authorList>
            <person name="Navas J."/>
        </authorList>
    </citation>
    <scope>NUCLEOTIDE SEQUENCE [LARGE SCALE GENOMIC DNA]</scope>
    <source>
        <strain evidence="7 8">VH4248</strain>
    </source>
</reference>
<dbReference type="AlphaFoldDB" id="A0A5D4FWT0"/>
<evidence type="ECO:0000256" key="5">
    <source>
        <dbReference type="SAM" id="MobiDB-lite"/>
    </source>
</evidence>
<evidence type="ECO:0000256" key="3">
    <source>
        <dbReference type="ARBA" id="ARBA00022989"/>
    </source>
</evidence>
<dbReference type="PANTHER" id="PTHR31851">
    <property type="entry name" value="FE(2+)/MN(2+) TRANSPORTER PCL1"/>
    <property type="match status" value="1"/>
</dbReference>
<feature type="region of interest" description="Disordered" evidence="5">
    <location>
        <begin position="1"/>
        <end position="22"/>
    </location>
</feature>
<comment type="subcellular location">
    <subcellularLocation>
        <location evidence="1">Endomembrane system</location>
        <topology evidence="1">Multi-pass membrane protein</topology>
    </subcellularLocation>
</comment>
<name>A0A5D4FWT0_9CORY</name>
<dbReference type="CDD" id="cd02432">
    <property type="entry name" value="Nodulin-21_like_1"/>
    <property type="match status" value="1"/>
</dbReference>
<gene>
    <name evidence="7" type="ORF">FYJ87_05150</name>
</gene>
<evidence type="ECO:0000256" key="4">
    <source>
        <dbReference type="ARBA" id="ARBA00023136"/>
    </source>
</evidence>
<protein>
    <submittedName>
        <fullName evidence="7">VIT family protein</fullName>
    </submittedName>
</protein>
<organism evidence="7 8">
    <name type="scientific">Corynebacterium urealyticum</name>
    <dbReference type="NCBI Taxonomy" id="43771"/>
    <lineage>
        <taxon>Bacteria</taxon>
        <taxon>Bacillati</taxon>
        <taxon>Actinomycetota</taxon>
        <taxon>Actinomycetes</taxon>
        <taxon>Mycobacteriales</taxon>
        <taxon>Corynebacteriaceae</taxon>
        <taxon>Corynebacterium</taxon>
    </lineage>
</organism>
<evidence type="ECO:0000256" key="1">
    <source>
        <dbReference type="ARBA" id="ARBA00004127"/>
    </source>
</evidence>
<proteinExistence type="predicted"/>
<dbReference type="GO" id="GO:0005384">
    <property type="term" value="F:manganese ion transmembrane transporter activity"/>
    <property type="evidence" value="ECO:0007669"/>
    <property type="project" value="InterPro"/>
</dbReference>
<accession>A0A5D4FWT0</accession>
<evidence type="ECO:0000256" key="6">
    <source>
        <dbReference type="SAM" id="Phobius"/>
    </source>
</evidence>
<keyword evidence="3 6" id="KW-1133">Transmembrane helix</keyword>
<dbReference type="Pfam" id="PF01988">
    <property type="entry name" value="VIT1"/>
    <property type="match status" value="1"/>
</dbReference>
<dbReference type="GO" id="GO:0012505">
    <property type="term" value="C:endomembrane system"/>
    <property type="evidence" value="ECO:0007669"/>
    <property type="project" value="UniProtKB-SubCell"/>
</dbReference>
<evidence type="ECO:0000256" key="2">
    <source>
        <dbReference type="ARBA" id="ARBA00022692"/>
    </source>
</evidence>
<evidence type="ECO:0000313" key="7">
    <source>
        <dbReference type="EMBL" id="TYR20354.1"/>
    </source>
</evidence>
<feature type="transmembrane region" description="Helical" evidence="6">
    <location>
        <begin position="226"/>
        <end position="247"/>
    </location>
</feature>
<dbReference type="Proteomes" id="UP000324726">
    <property type="component" value="Unassembled WGS sequence"/>
</dbReference>
<evidence type="ECO:0000313" key="8">
    <source>
        <dbReference type="Proteomes" id="UP000324726"/>
    </source>
</evidence>
<dbReference type="EMBL" id="VSZI01000001">
    <property type="protein sequence ID" value="TYR20354.1"/>
    <property type="molecule type" value="Genomic_DNA"/>
</dbReference>
<dbReference type="InterPro" id="IPR008217">
    <property type="entry name" value="Ccc1_fam"/>
</dbReference>
<feature type="transmembrane region" description="Helical" evidence="6">
    <location>
        <begin position="196"/>
        <end position="214"/>
    </location>
</feature>
<feature type="transmembrane region" description="Helical" evidence="6">
    <location>
        <begin position="165"/>
        <end position="190"/>
    </location>
</feature>
<comment type="caution">
    <text evidence="7">The sequence shown here is derived from an EMBL/GenBank/DDBJ whole genome shotgun (WGS) entry which is preliminary data.</text>
</comment>
<dbReference type="GO" id="GO:0030026">
    <property type="term" value="P:intracellular manganese ion homeostasis"/>
    <property type="evidence" value="ECO:0007669"/>
    <property type="project" value="InterPro"/>
</dbReference>
<feature type="transmembrane region" description="Helical" evidence="6">
    <location>
        <begin position="67"/>
        <end position="85"/>
    </location>
</feature>
<feature type="transmembrane region" description="Helical" evidence="6">
    <location>
        <begin position="41"/>
        <end position="61"/>
    </location>
</feature>
<keyword evidence="4 6" id="KW-0472">Membrane</keyword>
<keyword evidence="2 6" id="KW-0812">Transmembrane</keyword>
<sequence length="251" mass="25608">MNQWTKIPDMRKTTKPAVPGAHQELHDSDEAAKMNSLRAGVLGANDGIVSVAALLIGVIATGAGDKAILMAGLAATIAGAVSMALGEYVSVSAQRDTEQTLIAKEKKELREAPEEELEELAGILSGYGISKGTAVEAAREIHAEDALRAHLQLELGIDANELTSAWAAAFFSALSFLAGAALPMISVFVAPTGTQAWVVTAVTMLSLALTGLISAKIAGTSVTRSVVRLVVGGGLGLALTYGAGALFGGVA</sequence>